<dbReference type="Gene3D" id="3.40.50.11980">
    <property type="match status" value="1"/>
</dbReference>
<dbReference type="Proteomes" id="UP000887574">
    <property type="component" value="Unplaced"/>
</dbReference>
<dbReference type="Pfam" id="PF00271">
    <property type="entry name" value="Helicase_C"/>
    <property type="match status" value="1"/>
</dbReference>
<protein>
    <recommendedName>
        <fullName evidence="1">RNA helicase</fullName>
        <ecNumber evidence="1">3.6.4.13</ecNumber>
    </recommendedName>
</protein>
<evidence type="ECO:0000313" key="7">
    <source>
        <dbReference type="Proteomes" id="UP000887574"/>
    </source>
</evidence>
<dbReference type="Pfam" id="PF21010">
    <property type="entry name" value="HA2_C"/>
    <property type="match status" value="1"/>
</dbReference>
<sequence>MSDPLLLAYSIVMVDEAHERSVNTDLIVGLLRKIVTVRPDLRVIISSATIDAEFFRDFFELNDSKDNSKDTATIVSVEGRTFPVEMFYTKVAVPDYVQATIDKVLSLHASEGHGDILAFLTGQDEVEKACEKLRTEASKMKRDKDKLMLRVFDSAAYQSRKVVLCTNIAETSVTIPGICHVIDCGFVKMRVHNSKSDLETLMVLPISKSSADQRAGRAGRIRPGKCFRLYTESEYNKLTNTTIPEIQRGDLASVVLKLKSLGIQNILKFNYLSRPSSKAMVHALHLLYALGAIDDAGLLTNPVGTQMAELPLQPMHAKALISSAEFECSSEIAIIIAMMQIKDVFSAPSEKKHKAEVSKRKFAVEEGDHLTMLNVFSAFVRAQKSQSWCSQNHLNYRALCRVEKVKDQLLGFLKRAGLKILSCKDTIGDTAKIRRCLLTGFFPQIAYYDHTGSAIMYRTKYPKWVLFTDVMQNSIRDISEIEPGWIEQKKDMQKIGFTEACILNVNSFGRSLFVMNLHGPHDICPDGQHTKKSIQLTNAQNFDILADSFKKSIYTSGNSKQARDSRFQYERLIAIVEKIKHENKGHKPLIVDGLNVAMSCSKLDNQSPDFVNFITDQIDFPSFCQLLVELRKTYCPILVIFKHMLMDGFIQKLRQIDVYHSVCLASHKAKDDLFILNAALMFGPTAHVLSNDRYLDHRSNILKDEFTQQLFDEWSRSNFVRLSRTGKMLPTQNDKRKTVMGLVSTRHRYFCSTTHLLSLNPKWTPSVKPYDFERVVEKTEREIIVEWLKSSREIVDPDELTSTLQQLKNIVQNTIVDLSAEEICTKTRDSPSALDLLVEVIKQLALIYARGRPLTDRQQLEDSEEIRKCLYAKLELANVQHTKLFAKTMLDAIEGKFNLDDINYKQLGGFFMDLTSGEFSFEMLVAAAYRNNRSDMLKNWLRW</sequence>
<dbReference type="InterPro" id="IPR002464">
    <property type="entry name" value="DNA/RNA_helicase_DEAH_CS"/>
</dbReference>
<dbReference type="PANTHER" id="PTHR18934:SF136">
    <property type="entry name" value="ATP-DEPENDENT RNA HELICASE DHX35-RELATED"/>
    <property type="match status" value="1"/>
</dbReference>
<dbReference type="PROSITE" id="PS51194">
    <property type="entry name" value="HELICASE_CTER"/>
    <property type="match status" value="1"/>
</dbReference>
<keyword evidence="7" id="KW-1185">Reference proteome</keyword>
<dbReference type="GO" id="GO:0005524">
    <property type="term" value="F:ATP binding"/>
    <property type="evidence" value="ECO:0007669"/>
    <property type="project" value="UniProtKB-KW"/>
</dbReference>
<dbReference type="InterPro" id="IPR007502">
    <property type="entry name" value="Helicase-assoc_dom"/>
</dbReference>
<evidence type="ECO:0000256" key="1">
    <source>
        <dbReference type="ARBA" id="ARBA00012552"/>
    </source>
</evidence>
<evidence type="ECO:0000259" key="6">
    <source>
        <dbReference type="PROSITE" id="PS51194"/>
    </source>
</evidence>
<feature type="domain" description="Helicase C-terminal" evidence="6">
    <location>
        <begin position="100"/>
        <end position="262"/>
    </location>
</feature>
<accession>A0A915E1G8</accession>
<keyword evidence="5" id="KW-0175">Coiled coil</keyword>
<dbReference type="GO" id="GO:0003724">
    <property type="term" value="F:RNA helicase activity"/>
    <property type="evidence" value="ECO:0007669"/>
    <property type="project" value="UniProtKB-EC"/>
</dbReference>
<dbReference type="CDD" id="cd18791">
    <property type="entry name" value="SF2_C_RHA"/>
    <property type="match status" value="1"/>
</dbReference>
<evidence type="ECO:0000256" key="4">
    <source>
        <dbReference type="ARBA" id="ARBA00022840"/>
    </source>
</evidence>
<dbReference type="Pfam" id="PF04408">
    <property type="entry name" value="WHD_HA2"/>
    <property type="match status" value="1"/>
</dbReference>
<dbReference type="InterPro" id="IPR048333">
    <property type="entry name" value="HA2_WH"/>
</dbReference>
<reference evidence="8" key="1">
    <citation type="submission" date="2022-11" db="UniProtKB">
        <authorList>
            <consortium name="WormBaseParasite"/>
        </authorList>
    </citation>
    <scope>IDENTIFICATION</scope>
</reference>
<dbReference type="AlphaFoldDB" id="A0A915E1G8"/>
<dbReference type="SUPFAM" id="SSF52540">
    <property type="entry name" value="P-loop containing nucleoside triphosphate hydrolases"/>
    <property type="match status" value="1"/>
</dbReference>
<evidence type="ECO:0000256" key="5">
    <source>
        <dbReference type="SAM" id="Coils"/>
    </source>
</evidence>
<feature type="coiled-coil region" evidence="5">
    <location>
        <begin position="123"/>
        <end position="150"/>
    </location>
</feature>
<dbReference type="GO" id="GO:0003723">
    <property type="term" value="F:RNA binding"/>
    <property type="evidence" value="ECO:0007669"/>
    <property type="project" value="TreeGrafter"/>
</dbReference>
<keyword evidence="3" id="KW-0378">Hydrolase</keyword>
<dbReference type="EC" id="3.6.4.13" evidence="1"/>
<evidence type="ECO:0000256" key="2">
    <source>
        <dbReference type="ARBA" id="ARBA00022741"/>
    </source>
</evidence>
<evidence type="ECO:0000256" key="3">
    <source>
        <dbReference type="ARBA" id="ARBA00022801"/>
    </source>
</evidence>
<dbReference type="SMART" id="SM00847">
    <property type="entry name" value="HA2"/>
    <property type="match status" value="1"/>
</dbReference>
<dbReference type="WBParaSite" id="jg25464">
    <property type="protein sequence ID" value="jg25464"/>
    <property type="gene ID" value="jg25464"/>
</dbReference>
<name>A0A915E1G8_9BILA</name>
<dbReference type="Gene3D" id="3.40.50.300">
    <property type="entry name" value="P-loop containing nucleotide triphosphate hydrolases"/>
    <property type="match status" value="2"/>
</dbReference>
<dbReference type="PANTHER" id="PTHR18934">
    <property type="entry name" value="ATP-DEPENDENT RNA HELICASE"/>
    <property type="match status" value="1"/>
</dbReference>
<proteinExistence type="predicted"/>
<organism evidence="7 8">
    <name type="scientific">Ditylenchus dipsaci</name>
    <dbReference type="NCBI Taxonomy" id="166011"/>
    <lineage>
        <taxon>Eukaryota</taxon>
        <taxon>Metazoa</taxon>
        <taxon>Ecdysozoa</taxon>
        <taxon>Nematoda</taxon>
        <taxon>Chromadorea</taxon>
        <taxon>Rhabditida</taxon>
        <taxon>Tylenchina</taxon>
        <taxon>Tylenchomorpha</taxon>
        <taxon>Sphaerularioidea</taxon>
        <taxon>Anguinidae</taxon>
        <taxon>Anguininae</taxon>
        <taxon>Ditylenchus</taxon>
    </lineage>
</organism>
<dbReference type="InterPro" id="IPR027417">
    <property type="entry name" value="P-loop_NTPase"/>
</dbReference>
<dbReference type="GO" id="GO:0071013">
    <property type="term" value="C:catalytic step 2 spliceosome"/>
    <property type="evidence" value="ECO:0007669"/>
    <property type="project" value="TreeGrafter"/>
</dbReference>
<dbReference type="GO" id="GO:0016787">
    <property type="term" value="F:hydrolase activity"/>
    <property type="evidence" value="ECO:0007669"/>
    <property type="project" value="UniProtKB-KW"/>
</dbReference>
<dbReference type="SMART" id="SM00490">
    <property type="entry name" value="HELICc"/>
    <property type="match status" value="1"/>
</dbReference>
<dbReference type="InterPro" id="IPR001650">
    <property type="entry name" value="Helicase_C-like"/>
</dbReference>
<keyword evidence="2" id="KW-0547">Nucleotide-binding</keyword>
<dbReference type="PROSITE" id="PS00690">
    <property type="entry name" value="DEAH_ATP_HELICASE"/>
    <property type="match status" value="1"/>
</dbReference>
<dbReference type="Gene3D" id="1.20.120.1080">
    <property type="match status" value="1"/>
</dbReference>
<evidence type="ECO:0000313" key="8">
    <source>
        <dbReference type="WBParaSite" id="jg25464"/>
    </source>
</evidence>
<keyword evidence="4" id="KW-0067">ATP-binding</keyword>